<organism evidence="10 11">
    <name type="scientific">Candidatus Schekmanbacteria bacterium RBG_16_38_10</name>
    <dbReference type="NCBI Taxonomy" id="1817879"/>
    <lineage>
        <taxon>Bacteria</taxon>
        <taxon>Candidatus Schekmaniibacteriota</taxon>
    </lineage>
</organism>
<evidence type="ECO:0000256" key="8">
    <source>
        <dbReference type="ARBA" id="ARBA00023277"/>
    </source>
</evidence>
<comment type="caution">
    <text evidence="10">The sequence shown here is derived from an EMBL/GenBank/DDBJ whole genome shotgun (WGS) entry which is preliminary data.</text>
</comment>
<name>A0A1F7RRT2_9BACT</name>
<evidence type="ECO:0000313" key="11">
    <source>
        <dbReference type="Proteomes" id="UP000178797"/>
    </source>
</evidence>
<dbReference type="AlphaFoldDB" id="A0A1F7RRT2"/>
<accession>A0A1F7RRT2</accession>
<dbReference type="PROSITE" id="PS00809">
    <property type="entry name" value="ADP_GLC_PYROPHOSPH_2"/>
    <property type="match status" value="1"/>
</dbReference>
<keyword evidence="6" id="KW-0067">ATP-binding</keyword>
<keyword evidence="7" id="KW-0320">Glycogen biosynthesis</keyword>
<reference evidence="10 11" key="1">
    <citation type="journal article" date="2016" name="Nat. Commun.">
        <title>Thousands of microbial genomes shed light on interconnected biogeochemical processes in an aquifer system.</title>
        <authorList>
            <person name="Anantharaman K."/>
            <person name="Brown C.T."/>
            <person name="Hug L.A."/>
            <person name="Sharon I."/>
            <person name="Castelle C.J."/>
            <person name="Probst A.J."/>
            <person name="Thomas B.C."/>
            <person name="Singh A."/>
            <person name="Wilkins M.J."/>
            <person name="Karaoz U."/>
            <person name="Brodie E.L."/>
            <person name="Williams K.H."/>
            <person name="Hubbard S.S."/>
            <person name="Banfield J.F."/>
        </authorList>
    </citation>
    <scope>NUCLEOTIDE SEQUENCE [LARGE SCALE GENOMIC DNA]</scope>
</reference>
<proteinExistence type="inferred from homology"/>
<evidence type="ECO:0000256" key="6">
    <source>
        <dbReference type="ARBA" id="ARBA00022840"/>
    </source>
</evidence>
<dbReference type="PROSITE" id="PS00810">
    <property type="entry name" value="ADP_GLC_PYROPHOSPH_3"/>
    <property type="match status" value="1"/>
</dbReference>
<feature type="non-terminal residue" evidence="10">
    <location>
        <position position="282"/>
    </location>
</feature>
<dbReference type="InterPro" id="IPR005836">
    <property type="entry name" value="ADP_Glu_pyroP_CS"/>
</dbReference>
<evidence type="ECO:0000256" key="2">
    <source>
        <dbReference type="ARBA" id="ARBA00022600"/>
    </source>
</evidence>
<keyword evidence="4 10" id="KW-0548">Nucleotidyltransferase</keyword>
<protein>
    <submittedName>
        <fullName evidence="10">Glucose-1-phosphate adenylyltransferase</fullName>
    </submittedName>
</protein>
<dbReference type="Pfam" id="PF00483">
    <property type="entry name" value="NTP_transferase"/>
    <property type="match status" value="1"/>
</dbReference>
<evidence type="ECO:0000256" key="7">
    <source>
        <dbReference type="ARBA" id="ARBA00023056"/>
    </source>
</evidence>
<dbReference type="Proteomes" id="UP000178797">
    <property type="component" value="Unassembled WGS sequence"/>
</dbReference>
<keyword evidence="3 10" id="KW-0808">Transferase</keyword>
<dbReference type="EMBL" id="MGDE01000190">
    <property type="protein sequence ID" value="OGL44253.1"/>
    <property type="molecule type" value="Genomic_DNA"/>
</dbReference>
<keyword evidence="8" id="KW-0119">Carbohydrate metabolism</keyword>
<dbReference type="GO" id="GO:0005978">
    <property type="term" value="P:glycogen biosynthetic process"/>
    <property type="evidence" value="ECO:0007669"/>
    <property type="project" value="UniProtKB-KW"/>
</dbReference>
<dbReference type="SUPFAM" id="SSF53448">
    <property type="entry name" value="Nucleotide-diphospho-sugar transferases"/>
    <property type="match status" value="1"/>
</dbReference>
<dbReference type="InterPro" id="IPR005835">
    <property type="entry name" value="NTP_transferase_dom"/>
</dbReference>
<sequence>SNCINSNIRKISIIPQYKSLSLDRHIRLGWSVFNSDLGEYIISLHPQQRIGEQWYKGTADAIYQNIYFLERENASYIFVLSGDHVYKMNYNMMLKAHIEKDADLTVATIPFEREKASQFGIIEVDDSYRITGFEEKPKNPKAFLSDQSSSLVSMGVYIFKTNILYEVLHNDAWKDTEHDFGRDIIPMMISDYRVFGFIFRQEDSNQINYWRDVGTIDAYWEANMDLLSVKPTFNLYDAEWPIRTYQGQYPPAKLVVSGEGSEMKAGLAQDSLISSGSVVSGA</sequence>
<feature type="non-terminal residue" evidence="10">
    <location>
        <position position="1"/>
    </location>
</feature>
<dbReference type="PANTHER" id="PTHR43523">
    <property type="entry name" value="GLUCOSE-1-PHOSPHATE ADENYLYLTRANSFERASE-RELATED"/>
    <property type="match status" value="1"/>
</dbReference>
<dbReference type="GO" id="GO:0005524">
    <property type="term" value="F:ATP binding"/>
    <property type="evidence" value="ECO:0007669"/>
    <property type="project" value="UniProtKB-KW"/>
</dbReference>
<evidence type="ECO:0000256" key="4">
    <source>
        <dbReference type="ARBA" id="ARBA00022695"/>
    </source>
</evidence>
<evidence type="ECO:0000313" key="10">
    <source>
        <dbReference type="EMBL" id="OGL44253.1"/>
    </source>
</evidence>
<comment type="similarity">
    <text evidence="1">Belongs to the bacterial/plant glucose-1-phosphate adenylyltransferase family.</text>
</comment>
<evidence type="ECO:0000256" key="3">
    <source>
        <dbReference type="ARBA" id="ARBA00022679"/>
    </source>
</evidence>
<dbReference type="InterPro" id="IPR029044">
    <property type="entry name" value="Nucleotide-diphossugar_trans"/>
</dbReference>
<dbReference type="PANTHER" id="PTHR43523:SF2">
    <property type="entry name" value="GLUCOSE-1-PHOSPHATE ADENYLYLTRANSFERASE"/>
    <property type="match status" value="1"/>
</dbReference>
<dbReference type="GO" id="GO:0008878">
    <property type="term" value="F:glucose-1-phosphate adenylyltransferase activity"/>
    <property type="evidence" value="ECO:0007669"/>
    <property type="project" value="InterPro"/>
</dbReference>
<evidence type="ECO:0000256" key="5">
    <source>
        <dbReference type="ARBA" id="ARBA00022741"/>
    </source>
</evidence>
<evidence type="ECO:0000259" key="9">
    <source>
        <dbReference type="Pfam" id="PF00483"/>
    </source>
</evidence>
<dbReference type="Gene3D" id="3.90.550.10">
    <property type="entry name" value="Spore Coat Polysaccharide Biosynthesis Protein SpsA, Chain A"/>
    <property type="match status" value="1"/>
</dbReference>
<evidence type="ECO:0000256" key="1">
    <source>
        <dbReference type="ARBA" id="ARBA00010443"/>
    </source>
</evidence>
<feature type="domain" description="Nucleotidyl transferase" evidence="9">
    <location>
        <begin position="1"/>
        <end position="227"/>
    </location>
</feature>
<keyword evidence="2" id="KW-0321">Glycogen metabolism</keyword>
<keyword evidence="5" id="KW-0547">Nucleotide-binding</keyword>
<gene>
    <name evidence="10" type="ORF">A2W05_00645</name>
</gene>
<dbReference type="CDD" id="cd02508">
    <property type="entry name" value="ADP_Glucose_PP"/>
    <property type="match status" value="1"/>
</dbReference>
<dbReference type="InterPro" id="IPR011831">
    <property type="entry name" value="ADP-Glc_PPase"/>
</dbReference>